<evidence type="ECO:0000313" key="1">
    <source>
        <dbReference type="EMBL" id="MBM6660721.1"/>
    </source>
</evidence>
<sequence>MAFVVAMQTHAQDKRPKFSPEKFKADMEQFIVKEACLTPEESAKFFPVYDEMQKKQRAVFSRMRRMGRVKPTDEEGCREAIEKRDRLELDLKQIQQTYHNKMMTIIPASKLFDVIKAEDKFHRRMMNRYNRPQRQNKHKDN</sequence>
<dbReference type="Proteomes" id="UP000764045">
    <property type="component" value="Unassembled WGS sequence"/>
</dbReference>
<proteinExistence type="predicted"/>
<comment type="caution">
    <text evidence="1">The sequence shown here is derived from an EMBL/GenBank/DDBJ whole genome shotgun (WGS) entry which is preliminary data.</text>
</comment>
<evidence type="ECO:0008006" key="3">
    <source>
        <dbReference type="Google" id="ProtNLM"/>
    </source>
</evidence>
<dbReference type="AlphaFoldDB" id="A0A938WI16"/>
<dbReference type="EMBL" id="JACJJL010000003">
    <property type="protein sequence ID" value="MBM6660721.1"/>
    <property type="molecule type" value="Genomic_DNA"/>
</dbReference>
<accession>A0A938WI16</accession>
<name>A0A938WI16_9BACT</name>
<gene>
    <name evidence="1" type="ORF">H6B30_02960</name>
</gene>
<organism evidence="1 2">
    <name type="scientific">Marseilla massiliensis</name>
    <dbReference type="NCBI Taxonomy" id="1841864"/>
    <lineage>
        <taxon>Bacteria</taxon>
        <taxon>Pseudomonadati</taxon>
        <taxon>Bacteroidota</taxon>
        <taxon>Bacteroidia</taxon>
        <taxon>Bacteroidales</taxon>
        <taxon>Prevotellaceae</taxon>
        <taxon>Marseilla</taxon>
    </lineage>
</organism>
<protein>
    <recommendedName>
        <fullName evidence="3">Periplasmic heavy metal sensor</fullName>
    </recommendedName>
</protein>
<evidence type="ECO:0000313" key="2">
    <source>
        <dbReference type="Proteomes" id="UP000764045"/>
    </source>
</evidence>
<keyword evidence="2" id="KW-1185">Reference proteome</keyword>
<reference evidence="1 2" key="1">
    <citation type="journal article" date="2021" name="Sci. Rep.">
        <title>The distribution of antibiotic resistance genes in chicken gut microbiota commensals.</title>
        <authorList>
            <person name="Juricova H."/>
            <person name="Matiasovicova J."/>
            <person name="Kubasova T."/>
            <person name="Cejkova D."/>
            <person name="Rychlik I."/>
        </authorList>
    </citation>
    <scope>NUCLEOTIDE SEQUENCE [LARGE SCALE GENOMIC DNA]</scope>
    <source>
        <strain evidence="1 2">An819</strain>
    </source>
</reference>